<feature type="compositionally biased region" description="Acidic residues" evidence="8">
    <location>
        <begin position="535"/>
        <end position="553"/>
    </location>
</feature>
<dbReference type="GO" id="GO:0005634">
    <property type="term" value="C:nucleus"/>
    <property type="evidence" value="ECO:0007669"/>
    <property type="project" value="UniProtKB-SubCell"/>
</dbReference>
<feature type="DNA-binding region" description="Fork-head" evidence="7">
    <location>
        <begin position="407"/>
        <end position="504"/>
    </location>
</feature>
<gene>
    <name evidence="10" type="ORF">HICCMSTLAB_LOCUS11917</name>
</gene>
<reference evidence="10" key="1">
    <citation type="submission" date="2021-04" db="EMBL/GenBank/DDBJ databases">
        <authorList>
            <person name="Chebbi M.A.C M."/>
        </authorList>
    </citation>
    <scope>NUCLEOTIDE SEQUENCE</scope>
</reference>
<evidence type="ECO:0000256" key="1">
    <source>
        <dbReference type="ARBA" id="ARBA00004123"/>
    </source>
</evidence>
<name>A0A8J2MXT0_COTCN</name>
<feature type="region of interest" description="Disordered" evidence="8">
    <location>
        <begin position="126"/>
        <end position="206"/>
    </location>
</feature>
<feature type="region of interest" description="Disordered" evidence="8">
    <location>
        <begin position="230"/>
        <end position="311"/>
    </location>
</feature>
<dbReference type="AlphaFoldDB" id="A0A8J2MXT0"/>
<keyword evidence="5" id="KW-0804">Transcription</keyword>
<evidence type="ECO:0000256" key="7">
    <source>
        <dbReference type="PROSITE-ProRule" id="PRU00089"/>
    </source>
</evidence>
<keyword evidence="4 7" id="KW-0238">DNA-binding</keyword>
<keyword evidence="11" id="KW-1185">Reference proteome</keyword>
<dbReference type="SUPFAM" id="SSF46785">
    <property type="entry name" value="Winged helix' DNA-binding domain"/>
    <property type="match status" value="1"/>
</dbReference>
<dbReference type="PROSITE" id="PS00658">
    <property type="entry name" value="FORK_HEAD_2"/>
    <property type="match status" value="1"/>
</dbReference>
<keyword evidence="6 7" id="KW-0539">Nucleus</keyword>
<evidence type="ECO:0000256" key="4">
    <source>
        <dbReference type="ARBA" id="ARBA00023125"/>
    </source>
</evidence>
<accession>A0A8J2MXT0</accession>
<dbReference type="PROSITE" id="PS50039">
    <property type="entry name" value="FORK_HEAD_3"/>
    <property type="match status" value="1"/>
</dbReference>
<evidence type="ECO:0000256" key="3">
    <source>
        <dbReference type="ARBA" id="ARBA00023015"/>
    </source>
</evidence>
<dbReference type="InterPro" id="IPR001766">
    <property type="entry name" value="Fork_head_dom"/>
</dbReference>
<feature type="compositionally biased region" description="Low complexity" evidence="8">
    <location>
        <begin position="134"/>
        <end position="205"/>
    </location>
</feature>
<proteinExistence type="predicted"/>
<dbReference type="GO" id="GO:0000981">
    <property type="term" value="F:DNA-binding transcription factor activity, RNA polymerase II-specific"/>
    <property type="evidence" value="ECO:0007669"/>
    <property type="project" value="TreeGrafter"/>
</dbReference>
<dbReference type="Pfam" id="PF00250">
    <property type="entry name" value="Forkhead"/>
    <property type="match status" value="1"/>
</dbReference>
<dbReference type="PRINTS" id="PR00053">
    <property type="entry name" value="FORKHEAD"/>
</dbReference>
<dbReference type="InterPro" id="IPR030456">
    <property type="entry name" value="TF_fork_head_CS_2"/>
</dbReference>
<protein>
    <submittedName>
        <fullName evidence="10">Similar to foxn4: Forkhead box protein N4 (Xenopus laevis)</fullName>
    </submittedName>
</protein>
<evidence type="ECO:0000256" key="6">
    <source>
        <dbReference type="ARBA" id="ARBA00023242"/>
    </source>
</evidence>
<evidence type="ECO:0000313" key="11">
    <source>
        <dbReference type="Proteomes" id="UP000786811"/>
    </source>
</evidence>
<keyword evidence="3" id="KW-0805">Transcription regulation</keyword>
<feature type="compositionally biased region" description="Acidic residues" evidence="8">
    <location>
        <begin position="250"/>
        <end position="280"/>
    </location>
</feature>
<feature type="compositionally biased region" description="Acidic residues" evidence="8">
    <location>
        <begin position="231"/>
        <end position="242"/>
    </location>
</feature>
<dbReference type="Proteomes" id="UP000786811">
    <property type="component" value="Unassembled WGS sequence"/>
</dbReference>
<dbReference type="PANTHER" id="PTHR46721:SF3">
    <property type="entry name" value="FORKHEAD BOX N1"/>
    <property type="match status" value="1"/>
</dbReference>
<dbReference type="InterPro" id="IPR036388">
    <property type="entry name" value="WH-like_DNA-bd_sf"/>
</dbReference>
<evidence type="ECO:0000256" key="5">
    <source>
        <dbReference type="ARBA" id="ARBA00023163"/>
    </source>
</evidence>
<dbReference type="CDD" id="cd20030">
    <property type="entry name" value="FH_FOXN1-like"/>
    <property type="match status" value="1"/>
</dbReference>
<organism evidence="10 11">
    <name type="scientific">Cotesia congregata</name>
    <name type="common">Parasitoid wasp</name>
    <name type="synonym">Apanteles congregatus</name>
    <dbReference type="NCBI Taxonomy" id="51543"/>
    <lineage>
        <taxon>Eukaryota</taxon>
        <taxon>Metazoa</taxon>
        <taxon>Ecdysozoa</taxon>
        <taxon>Arthropoda</taxon>
        <taxon>Hexapoda</taxon>
        <taxon>Insecta</taxon>
        <taxon>Pterygota</taxon>
        <taxon>Neoptera</taxon>
        <taxon>Endopterygota</taxon>
        <taxon>Hymenoptera</taxon>
        <taxon>Apocrita</taxon>
        <taxon>Ichneumonoidea</taxon>
        <taxon>Braconidae</taxon>
        <taxon>Microgastrinae</taxon>
        <taxon>Cotesia</taxon>
    </lineage>
</organism>
<feature type="domain" description="Fork-head" evidence="9">
    <location>
        <begin position="407"/>
        <end position="504"/>
    </location>
</feature>
<evidence type="ECO:0000256" key="2">
    <source>
        <dbReference type="ARBA" id="ARBA00022473"/>
    </source>
</evidence>
<dbReference type="FunFam" id="1.10.10.10:FF:000122">
    <property type="entry name" value="Forkhead box protein N1"/>
    <property type="match status" value="1"/>
</dbReference>
<dbReference type="InterPro" id="IPR049624">
    <property type="entry name" value="FOXN1_4"/>
</dbReference>
<evidence type="ECO:0000256" key="8">
    <source>
        <dbReference type="SAM" id="MobiDB-lite"/>
    </source>
</evidence>
<evidence type="ECO:0000313" key="10">
    <source>
        <dbReference type="EMBL" id="CAG5104268.1"/>
    </source>
</evidence>
<dbReference type="OrthoDB" id="10070006at2759"/>
<feature type="compositionally biased region" description="Low complexity" evidence="8">
    <location>
        <begin position="293"/>
        <end position="311"/>
    </location>
</feature>
<feature type="region of interest" description="Disordered" evidence="8">
    <location>
        <begin position="529"/>
        <end position="560"/>
    </location>
</feature>
<dbReference type="EMBL" id="CAJNRD030001123">
    <property type="protein sequence ID" value="CAG5104268.1"/>
    <property type="molecule type" value="Genomic_DNA"/>
</dbReference>
<dbReference type="SMART" id="SM00339">
    <property type="entry name" value="FH"/>
    <property type="match status" value="1"/>
</dbReference>
<dbReference type="PANTHER" id="PTHR46721">
    <property type="entry name" value="FORKHEAD BOX PROTEIN N1"/>
    <property type="match status" value="1"/>
</dbReference>
<sequence>MLNTECRPSVGLDQGATARDPWLTNTMDYYLGTDSLSLQEMLDVDIKCEVESLIGGNPTVGFCFKEMSPLELDDDPVDYHSDLNSWFGSASLLNGNSNSSHSNFNLDLNGDVSSIMVNPNSVMPILVSRTPTPSNNSSSNNSNNNNNTTSNNNNNNNNNNSNSNNNNNTYANSNTNHHNNCTNHNNNNNNSNNNNNNNSSSNNNNIFNGVLQARRHFSFPIKSEIKAEKVEVEDDVETGNETDNEHYENDITETEDEEDDDDDDDDEEEEESEDEQDEETVMMNAARSIKLKQPQQQQQLQQLQQQAQNNPQQQMHLKTVPTIKTLPPQAMTKITNGQKVDPLAQIRVRNLKLIQQHSPNVQTQHVRKIFNNNVHITSPSTTGNSTLKRDKDFTLNIAEYDEKPYPKPAYSYSCLIAMALKNSQTGSLPVSEIYNFMCEHFPYFKTAPNGWKNSVRHNLSLNKCFEKIEKPAGNGNQRKGCLWAINPQKIAKMDEEVQKWSRKDPLAIKKAMIYPDHLELLERGEMKYAGSGGDDLSEEAESSGDETAEENTTYDEPSLGHIAANSVTDSYDESSQDCDIDITEHLYDEIDIEDNKEALHMQFNIAKDEPYEYELSPSAKRQKTLTGTIQGNYVYQSVATSRRKTPLLVRTGAANGAFLKIE</sequence>
<dbReference type="InterPro" id="IPR036390">
    <property type="entry name" value="WH_DNA-bd_sf"/>
</dbReference>
<dbReference type="Gene3D" id="1.10.10.10">
    <property type="entry name" value="Winged helix-like DNA-binding domain superfamily/Winged helix DNA-binding domain"/>
    <property type="match status" value="1"/>
</dbReference>
<comment type="subcellular location">
    <subcellularLocation>
        <location evidence="1 7">Nucleus</location>
    </subcellularLocation>
</comment>
<comment type="caution">
    <text evidence="10">The sequence shown here is derived from an EMBL/GenBank/DDBJ whole genome shotgun (WGS) entry which is preliminary data.</text>
</comment>
<dbReference type="GO" id="GO:0000976">
    <property type="term" value="F:transcription cis-regulatory region binding"/>
    <property type="evidence" value="ECO:0007669"/>
    <property type="project" value="TreeGrafter"/>
</dbReference>
<evidence type="ECO:0000259" key="9">
    <source>
        <dbReference type="PROSITE" id="PS50039"/>
    </source>
</evidence>
<keyword evidence="2" id="KW-0217">Developmental protein</keyword>